<feature type="signal peptide" evidence="2">
    <location>
        <begin position="1"/>
        <end position="19"/>
    </location>
</feature>
<feature type="transmembrane region" description="Helical" evidence="1">
    <location>
        <begin position="43"/>
        <end position="59"/>
    </location>
</feature>
<evidence type="ECO:0000313" key="3">
    <source>
        <dbReference type="EMBL" id="SHG33824.1"/>
    </source>
</evidence>
<gene>
    <name evidence="3" type="ORF">SAMN04488044_0500</name>
</gene>
<keyword evidence="1" id="KW-0472">Membrane</keyword>
<accession>A0A1M5IZT6</accession>
<organism evidence="3 4">
    <name type="scientific">Cognatishimia maritima</name>
    <dbReference type="NCBI Taxonomy" id="870908"/>
    <lineage>
        <taxon>Bacteria</taxon>
        <taxon>Pseudomonadati</taxon>
        <taxon>Pseudomonadota</taxon>
        <taxon>Alphaproteobacteria</taxon>
        <taxon>Rhodobacterales</taxon>
        <taxon>Paracoccaceae</taxon>
        <taxon>Cognatishimia</taxon>
    </lineage>
</organism>
<feature type="chain" id="PRO_5012070255" description="Ferrochelatase" evidence="2">
    <location>
        <begin position="20"/>
        <end position="61"/>
    </location>
</feature>
<dbReference type="STRING" id="870908.SAMN04488044_0500"/>
<reference evidence="4" key="1">
    <citation type="submission" date="2016-11" db="EMBL/GenBank/DDBJ databases">
        <authorList>
            <person name="Varghese N."/>
            <person name="Submissions S."/>
        </authorList>
    </citation>
    <scope>NUCLEOTIDE SEQUENCE [LARGE SCALE GENOMIC DNA]</scope>
    <source>
        <strain evidence="4">DSM 28223</strain>
    </source>
</reference>
<evidence type="ECO:0008006" key="5">
    <source>
        <dbReference type="Google" id="ProtNLM"/>
    </source>
</evidence>
<dbReference type="RefSeq" id="WP_072790040.1">
    <property type="nucleotide sequence ID" value="NZ_FQWM01000001.1"/>
</dbReference>
<evidence type="ECO:0000313" key="4">
    <source>
        <dbReference type="Proteomes" id="UP000184211"/>
    </source>
</evidence>
<dbReference type="AlphaFoldDB" id="A0A1M5IZT6"/>
<keyword evidence="2" id="KW-0732">Signal</keyword>
<dbReference type="EMBL" id="FQWM01000001">
    <property type="protein sequence ID" value="SHG33824.1"/>
    <property type="molecule type" value="Genomic_DNA"/>
</dbReference>
<keyword evidence="1" id="KW-1133">Transmembrane helix</keyword>
<name>A0A1M5IZT6_9RHOB</name>
<evidence type="ECO:0000256" key="1">
    <source>
        <dbReference type="SAM" id="Phobius"/>
    </source>
</evidence>
<dbReference type="Proteomes" id="UP000184211">
    <property type="component" value="Unassembled WGS sequence"/>
</dbReference>
<proteinExistence type="predicted"/>
<evidence type="ECO:0000256" key="2">
    <source>
        <dbReference type="SAM" id="SignalP"/>
    </source>
</evidence>
<protein>
    <recommendedName>
        <fullName evidence="5">Ferrochelatase</fullName>
    </recommendedName>
</protein>
<keyword evidence="1" id="KW-0812">Transmembrane</keyword>
<sequence length="61" mass="5970">MKKALLALAIATATTPAMAGGMSEPMVEAPVIEADAASSANEAATVMAILTIAILAAALDN</sequence>
<keyword evidence="4" id="KW-1185">Reference proteome</keyword>